<evidence type="ECO:0000259" key="1">
    <source>
        <dbReference type="PROSITE" id="PS51379"/>
    </source>
</evidence>
<dbReference type="EMBL" id="POWF01000002">
    <property type="protein sequence ID" value="PNQ74031.1"/>
    <property type="molecule type" value="Genomic_DNA"/>
</dbReference>
<organism evidence="2 3">
    <name type="scientific">Hanstruepera neustonica</name>
    <dbReference type="NCBI Taxonomy" id="1445657"/>
    <lineage>
        <taxon>Bacteria</taxon>
        <taxon>Pseudomonadati</taxon>
        <taxon>Bacteroidota</taxon>
        <taxon>Flavobacteriia</taxon>
        <taxon>Flavobacteriales</taxon>
        <taxon>Flavobacteriaceae</taxon>
        <taxon>Hanstruepera</taxon>
    </lineage>
</organism>
<dbReference type="PANTHER" id="PTHR42783">
    <property type="entry name" value="GLUTAMATE SYNTHASE [NADPH] SMALL CHAIN"/>
    <property type="match status" value="1"/>
</dbReference>
<reference evidence="2 3" key="1">
    <citation type="submission" date="2018-01" db="EMBL/GenBank/DDBJ databases">
        <title>The draft genome of Hanstruepera neustonica JCM19743.</title>
        <authorList>
            <person name="He R.-H."/>
            <person name="Du Z.-J."/>
        </authorList>
    </citation>
    <scope>NUCLEOTIDE SEQUENCE [LARGE SCALE GENOMIC DNA]</scope>
    <source>
        <strain evidence="2 3">JCM19743</strain>
    </source>
</reference>
<dbReference type="CDD" id="cd10551">
    <property type="entry name" value="PsrB"/>
    <property type="match status" value="1"/>
</dbReference>
<protein>
    <submittedName>
        <fullName evidence="2">Quinol:cytochrome C oxidoreductase</fullName>
    </submittedName>
</protein>
<keyword evidence="3" id="KW-1185">Reference proteome</keyword>
<dbReference type="NCBIfam" id="TIGR04519">
    <property type="entry name" value="MoCo_extend_TAT"/>
    <property type="match status" value="1"/>
</dbReference>
<dbReference type="PROSITE" id="PS51379">
    <property type="entry name" value="4FE4S_FER_2"/>
    <property type="match status" value="3"/>
</dbReference>
<dbReference type="InterPro" id="IPR017896">
    <property type="entry name" value="4Fe4S_Fe-S-bd"/>
</dbReference>
<dbReference type="SUPFAM" id="SSF54862">
    <property type="entry name" value="4Fe-4S ferredoxins"/>
    <property type="match status" value="1"/>
</dbReference>
<dbReference type="InterPro" id="IPR030948">
    <property type="entry name" value="TAT_var_transloc_signal_dom"/>
</dbReference>
<feature type="domain" description="4Fe-4S ferredoxin-type" evidence="1">
    <location>
        <begin position="922"/>
        <end position="953"/>
    </location>
</feature>
<dbReference type="Gene3D" id="3.30.2070.10">
    <property type="entry name" value="Formate dehydrogenase/DMSO reductase"/>
    <property type="match status" value="1"/>
</dbReference>
<dbReference type="Gene3D" id="3.30.70.20">
    <property type="match status" value="2"/>
</dbReference>
<evidence type="ECO:0000313" key="3">
    <source>
        <dbReference type="Proteomes" id="UP000236641"/>
    </source>
</evidence>
<evidence type="ECO:0000313" key="2">
    <source>
        <dbReference type="EMBL" id="PNQ74031.1"/>
    </source>
</evidence>
<dbReference type="SUPFAM" id="SSF53706">
    <property type="entry name" value="Formate dehydrogenase/DMSO reductase, domains 1-3"/>
    <property type="match status" value="1"/>
</dbReference>
<feature type="domain" description="4Fe-4S ferredoxin-type" evidence="1">
    <location>
        <begin position="954"/>
        <end position="983"/>
    </location>
</feature>
<feature type="domain" description="4Fe-4S ferredoxin-type" evidence="1">
    <location>
        <begin position="826"/>
        <end position="856"/>
    </location>
</feature>
<proteinExistence type="predicted"/>
<name>A0A2K1E179_9FLAO</name>
<comment type="caution">
    <text evidence="2">The sequence shown here is derived from an EMBL/GenBank/DDBJ whole genome shotgun (WGS) entry which is preliminary data.</text>
</comment>
<accession>A0A2K1E179</accession>
<dbReference type="Proteomes" id="UP000236641">
    <property type="component" value="Unassembled WGS sequence"/>
</dbReference>
<dbReference type="Gene3D" id="3.40.50.740">
    <property type="match status" value="1"/>
</dbReference>
<dbReference type="OrthoDB" id="9779457at2"/>
<dbReference type="RefSeq" id="WP_103051726.1">
    <property type="nucleotide sequence ID" value="NZ_POWF01000002.1"/>
</dbReference>
<gene>
    <name evidence="2" type="ORF">C1T31_06835</name>
</gene>
<dbReference type="AlphaFoldDB" id="A0A2K1E179"/>
<dbReference type="Pfam" id="PF13247">
    <property type="entry name" value="Fer4_11"/>
    <property type="match status" value="1"/>
</dbReference>
<sequence>MSSNKKYWKSVEELNENSSIVETLKQNEFVQEIPTDEFLGNKESLSDSKTTRRDFLKYVGFSTAAASLAACEGPVIKSIPYVVQPEEIIPGVANYYATTIADGYDFASVLVKTREGRPIKIENNAMAATNGSANARVNASVLGLYDSLRVQGPTKDGNPISWSNFDTETTQKLNSLSGSGKQIVLLTQTFASPSTSKLVAEFKAKYGNVRHVVYDAVSESAALDAYQANYGERGLANYDFSKAMTIVSVGADFLGDWQGGGFDSGYAKNRVPDHGKMSRHIQFESNMSLTGANADKRVPMTASQQKLALAKLYSEVVGGSVSVELPEHIAEAVSKAASELKAAKGKAVVVTGIQDVNAQTVVFAINEHLGSQAFDPITPIKTRQGNDKAVQTLIADMNAGKVGAIIMSGVNPMYTLANASEFESGLAKTELSVAFSMKSDETSSKCQYIAAAPHYLESWGDVEMKKGHFALTQPTIRPLFDTRQFQEMLILWTQGSLGSNSYHNYIKETWNTSVLGGSSFNKALHDGVFVKGSVYFGGASTSTTETIETTSTELKEKKDRTLVGGIIHDAAVGLGIAEEDKEEYVTTTSTETVSTGGSADGSAAMNVVSAGAAARALANTSGSDMELVLYTKTGMGDGQQANNPWLQEFPDPISRVSWDNYLTVSKADADRIGLKNVHVATGALDGSYANVTVNGTTLNNVPVLIQPGQANGTVGLSFGYGRSAGLKDEMKTGVNAFTLYYGSNNVQNVIVEPASGMHEFACVQLHNTLMGRGDIIKETSLEIFNTKDKKYWNAIPVVSLNHEETPVTSPDVDLWDEFDRSIGHHFNLSIDLNACTGCGACVIACHAENNVPVVGKEEVRRSRDMHWLRIDRYYSSEESFEGDNKEKENADGLGLGNYVFGDRQGDGSLSTFERMESASENPQVAFQPVMCQHCNHAPCETVCPVAATSHGRQGQNHMAYNRCVGTRYCANNCPYKVRRFNWFLYAQNDEFDYHMNDDLGRMVLNPDVTVRSRGVMEKCSMCIQMTQKTILDAKRDGRQIKDGEFQTACSAACSSGAMTFGDINDKESKVAHLKEDNRMYHLLEHVGTKPNVMYQTKVRNTTEA</sequence>
<dbReference type="PANTHER" id="PTHR42783:SF3">
    <property type="entry name" value="GLUTAMATE SYNTHASE [NADPH] SMALL CHAIN-RELATED"/>
    <property type="match status" value="1"/>
</dbReference>